<dbReference type="KEGG" id="nhl:Nhal_0940"/>
<dbReference type="HOGENOM" id="CLU_164851_1_0_6"/>
<dbReference type="SUPFAM" id="SSF54786">
    <property type="entry name" value="YcfA/nrd intein domain"/>
    <property type="match status" value="1"/>
</dbReference>
<dbReference type="AlphaFoldDB" id="D5BYD0"/>
<organism evidence="1 2">
    <name type="scientific">Nitrosococcus halophilus (strain Nc4)</name>
    <dbReference type="NCBI Taxonomy" id="472759"/>
    <lineage>
        <taxon>Bacteria</taxon>
        <taxon>Pseudomonadati</taxon>
        <taxon>Pseudomonadota</taxon>
        <taxon>Gammaproteobacteria</taxon>
        <taxon>Chromatiales</taxon>
        <taxon>Chromatiaceae</taxon>
        <taxon>Nitrosococcus</taxon>
    </lineage>
</organism>
<accession>D5BYD0</accession>
<keyword evidence="2" id="KW-1185">Reference proteome</keyword>
<dbReference type="eggNOG" id="ENOG5030I86">
    <property type="taxonomic scope" value="Bacteria"/>
</dbReference>
<name>D5BYD0_NITHN</name>
<dbReference type="RefSeq" id="WP_013032006.1">
    <property type="nucleotide sequence ID" value="NC_013960.1"/>
</dbReference>
<protein>
    <recommendedName>
        <fullName evidence="3">YcfA family protein</fullName>
    </recommendedName>
</protein>
<evidence type="ECO:0000313" key="1">
    <source>
        <dbReference type="EMBL" id="ADE14113.1"/>
    </source>
</evidence>
<evidence type="ECO:0008006" key="3">
    <source>
        <dbReference type="Google" id="ProtNLM"/>
    </source>
</evidence>
<evidence type="ECO:0000313" key="2">
    <source>
        <dbReference type="Proteomes" id="UP000001844"/>
    </source>
</evidence>
<reference evidence="2" key="1">
    <citation type="submission" date="2010-04" db="EMBL/GenBank/DDBJ databases">
        <title>Complete genome sequence of Nitrosococcus halophilus Nc4, a salt-adapted, aerobic obligate ammonia-oxidizing sulfur purple bacterium.</title>
        <authorList>
            <consortium name="US DOE Joint Genome Institute"/>
            <person name="Campbell M.A."/>
            <person name="Malfatti S.A."/>
            <person name="Chain P.S.G."/>
            <person name="Heidelberg J.F."/>
            <person name="Ward B.B."/>
            <person name="Klotz M.G."/>
        </authorList>
    </citation>
    <scope>NUCLEOTIDE SEQUENCE [LARGE SCALE GENOMIC DNA]</scope>
    <source>
        <strain evidence="2">Nc4</strain>
    </source>
</reference>
<dbReference type="STRING" id="472759.Nhal_0940"/>
<sequence length="88" mass="10047">MQYIAYHDDMKTKLLEAVCNNPKAVRFEDACKAAEYLGFAHRGGKGSHRVFKRKGEPVQLNFQKRQGYIPPYQARQLIAMIQKYGGGL</sequence>
<dbReference type="EMBL" id="CP001798">
    <property type="protein sequence ID" value="ADE14113.1"/>
    <property type="molecule type" value="Genomic_DNA"/>
</dbReference>
<proteinExistence type="predicted"/>
<gene>
    <name evidence="1" type="ordered locus">Nhal_0940</name>
</gene>
<dbReference type="Proteomes" id="UP000001844">
    <property type="component" value="Chromosome"/>
</dbReference>